<feature type="region of interest" description="Disordered" evidence="1">
    <location>
        <begin position="1"/>
        <end position="135"/>
    </location>
</feature>
<name>A0ABN8ZYH8_RANTA</name>
<proteinExistence type="predicted"/>
<evidence type="ECO:0000313" key="2">
    <source>
        <dbReference type="EMBL" id="CAI9179033.1"/>
    </source>
</evidence>
<dbReference type="EMBL" id="OX459944">
    <property type="protein sequence ID" value="CAI9179033.1"/>
    <property type="molecule type" value="Genomic_DNA"/>
</dbReference>
<keyword evidence="3" id="KW-1185">Reference proteome</keyword>
<organism evidence="2 3">
    <name type="scientific">Rangifer tarandus platyrhynchus</name>
    <name type="common">Svalbard reindeer</name>
    <dbReference type="NCBI Taxonomy" id="3082113"/>
    <lineage>
        <taxon>Eukaryota</taxon>
        <taxon>Metazoa</taxon>
        <taxon>Chordata</taxon>
        <taxon>Craniata</taxon>
        <taxon>Vertebrata</taxon>
        <taxon>Euteleostomi</taxon>
        <taxon>Mammalia</taxon>
        <taxon>Eutheria</taxon>
        <taxon>Laurasiatheria</taxon>
        <taxon>Artiodactyla</taxon>
        <taxon>Ruminantia</taxon>
        <taxon>Pecora</taxon>
        <taxon>Cervidae</taxon>
        <taxon>Odocoileinae</taxon>
        <taxon>Rangifer</taxon>
    </lineage>
</organism>
<feature type="compositionally biased region" description="Basic and acidic residues" evidence="1">
    <location>
        <begin position="173"/>
        <end position="197"/>
    </location>
</feature>
<evidence type="ECO:0000256" key="1">
    <source>
        <dbReference type="SAM" id="MobiDB-lite"/>
    </source>
</evidence>
<reference evidence="2" key="1">
    <citation type="submission" date="2023-04" db="EMBL/GenBank/DDBJ databases">
        <authorList>
            <consortium name="ELIXIR-Norway"/>
        </authorList>
    </citation>
    <scope>NUCLEOTIDE SEQUENCE [LARGE SCALE GENOMIC DNA]</scope>
</reference>
<dbReference type="Proteomes" id="UP001176941">
    <property type="component" value="Chromosome 8"/>
</dbReference>
<protein>
    <submittedName>
        <fullName evidence="2">Uncharacterized protein</fullName>
    </submittedName>
</protein>
<evidence type="ECO:0000313" key="3">
    <source>
        <dbReference type="Proteomes" id="UP001176941"/>
    </source>
</evidence>
<accession>A0ABN8ZYH8</accession>
<feature type="compositionally biased region" description="Basic and acidic residues" evidence="1">
    <location>
        <begin position="36"/>
        <end position="61"/>
    </location>
</feature>
<sequence>MAAASEEGGGASQVSAACSASSDSRAKRPGAAGPQSREEDLAVPRRAGDQGVGERHLRKVGEAAGWGFPETSEQTLPRPAPLGRSPPDAEATSLQGTAAEAHPPSARSGEPQSGPPAAAGRTRRLRGQVTGRVPARPSLSATWDLTGIAGETCVTWRNGHVPRAGHVQGGRGAEPELARSRETRGGHVTARERCGLT</sequence>
<gene>
    <name evidence="2" type="ORF">MRATA1EN1_LOCUS27995</name>
</gene>
<feature type="region of interest" description="Disordered" evidence="1">
    <location>
        <begin position="164"/>
        <end position="197"/>
    </location>
</feature>
<feature type="compositionally biased region" description="Low complexity" evidence="1">
    <location>
        <begin position="1"/>
        <end position="23"/>
    </location>
</feature>